<evidence type="ECO:0000313" key="3">
    <source>
        <dbReference type="Proteomes" id="UP000305067"/>
    </source>
</evidence>
<accession>A0A5C3QAZ4</accession>
<evidence type="ECO:0000256" key="1">
    <source>
        <dbReference type="SAM" id="SignalP"/>
    </source>
</evidence>
<feature type="chain" id="PRO_5022890414" evidence="1">
    <location>
        <begin position="19"/>
        <end position="176"/>
    </location>
</feature>
<feature type="signal peptide" evidence="1">
    <location>
        <begin position="1"/>
        <end position="18"/>
    </location>
</feature>
<name>A0A5C3QAZ4_9AGAR</name>
<protein>
    <submittedName>
        <fullName evidence="2">Uncharacterized protein</fullName>
    </submittedName>
</protein>
<keyword evidence="1" id="KW-0732">Signal</keyword>
<dbReference type="Proteomes" id="UP000305067">
    <property type="component" value="Unassembled WGS sequence"/>
</dbReference>
<organism evidence="2 3">
    <name type="scientific">Pterulicium gracile</name>
    <dbReference type="NCBI Taxonomy" id="1884261"/>
    <lineage>
        <taxon>Eukaryota</taxon>
        <taxon>Fungi</taxon>
        <taxon>Dikarya</taxon>
        <taxon>Basidiomycota</taxon>
        <taxon>Agaricomycotina</taxon>
        <taxon>Agaricomycetes</taxon>
        <taxon>Agaricomycetidae</taxon>
        <taxon>Agaricales</taxon>
        <taxon>Pleurotineae</taxon>
        <taxon>Pterulaceae</taxon>
        <taxon>Pterulicium</taxon>
    </lineage>
</organism>
<proteinExistence type="predicted"/>
<sequence>MFTRFVLVAAAIAGSSYAMPAPQAAEPTTTIFVTRTTTQPWPHVCQTTVATRTDTTAIPVTTTTATEPFSTSTIFFLCAGQGCGATEFPTLSPVATAAPRELEGRALKTVTREHVYMEPTCVEYRDATQVIRETITDPSLTATATTYLSTTTVSAIKEYCNGWEGCPGSPYIVTAV</sequence>
<dbReference type="AlphaFoldDB" id="A0A5C3QAZ4"/>
<dbReference type="EMBL" id="ML178835">
    <property type="protein sequence ID" value="TFK99162.1"/>
    <property type="molecule type" value="Genomic_DNA"/>
</dbReference>
<evidence type="ECO:0000313" key="2">
    <source>
        <dbReference type="EMBL" id="TFK99162.1"/>
    </source>
</evidence>
<keyword evidence="3" id="KW-1185">Reference proteome</keyword>
<reference evidence="2 3" key="1">
    <citation type="journal article" date="2019" name="Nat. Ecol. Evol.">
        <title>Megaphylogeny resolves global patterns of mushroom evolution.</title>
        <authorList>
            <person name="Varga T."/>
            <person name="Krizsan K."/>
            <person name="Foldi C."/>
            <person name="Dima B."/>
            <person name="Sanchez-Garcia M."/>
            <person name="Sanchez-Ramirez S."/>
            <person name="Szollosi G.J."/>
            <person name="Szarkandi J.G."/>
            <person name="Papp V."/>
            <person name="Albert L."/>
            <person name="Andreopoulos W."/>
            <person name="Angelini C."/>
            <person name="Antonin V."/>
            <person name="Barry K.W."/>
            <person name="Bougher N.L."/>
            <person name="Buchanan P."/>
            <person name="Buyck B."/>
            <person name="Bense V."/>
            <person name="Catcheside P."/>
            <person name="Chovatia M."/>
            <person name="Cooper J."/>
            <person name="Damon W."/>
            <person name="Desjardin D."/>
            <person name="Finy P."/>
            <person name="Geml J."/>
            <person name="Haridas S."/>
            <person name="Hughes K."/>
            <person name="Justo A."/>
            <person name="Karasinski D."/>
            <person name="Kautmanova I."/>
            <person name="Kiss B."/>
            <person name="Kocsube S."/>
            <person name="Kotiranta H."/>
            <person name="LaButti K.M."/>
            <person name="Lechner B.E."/>
            <person name="Liimatainen K."/>
            <person name="Lipzen A."/>
            <person name="Lukacs Z."/>
            <person name="Mihaltcheva S."/>
            <person name="Morgado L.N."/>
            <person name="Niskanen T."/>
            <person name="Noordeloos M.E."/>
            <person name="Ohm R.A."/>
            <person name="Ortiz-Santana B."/>
            <person name="Ovrebo C."/>
            <person name="Racz N."/>
            <person name="Riley R."/>
            <person name="Savchenko A."/>
            <person name="Shiryaev A."/>
            <person name="Soop K."/>
            <person name="Spirin V."/>
            <person name="Szebenyi C."/>
            <person name="Tomsovsky M."/>
            <person name="Tulloss R.E."/>
            <person name="Uehling J."/>
            <person name="Grigoriev I.V."/>
            <person name="Vagvolgyi C."/>
            <person name="Papp T."/>
            <person name="Martin F.M."/>
            <person name="Miettinen O."/>
            <person name="Hibbett D.S."/>
            <person name="Nagy L.G."/>
        </authorList>
    </citation>
    <scope>NUCLEOTIDE SEQUENCE [LARGE SCALE GENOMIC DNA]</scope>
    <source>
        <strain evidence="2 3">CBS 309.79</strain>
    </source>
</reference>
<gene>
    <name evidence="2" type="ORF">BDV98DRAFT_627026</name>
</gene>